<dbReference type="STRING" id="1280949.HAD_02080"/>
<dbReference type="OrthoDB" id="7189296at2"/>
<keyword evidence="4" id="KW-1185">Reference proteome</keyword>
<protein>
    <submittedName>
        <fullName evidence="3">Flp/Fap pilin component</fullName>
    </submittedName>
</protein>
<dbReference type="AlphaFoldDB" id="A0A069E3L5"/>
<dbReference type="Pfam" id="PF07811">
    <property type="entry name" value="TadE"/>
    <property type="match status" value="1"/>
</dbReference>
<comment type="caution">
    <text evidence="3">The sequence shown here is derived from an EMBL/GenBank/DDBJ whole genome shotgun (WGS) entry which is preliminary data.</text>
</comment>
<dbReference type="RefSeq" id="WP_051595853.1">
    <property type="nucleotide sequence ID" value="NZ_ARYH01000001.1"/>
</dbReference>
<sequence>MTVRKILSRLNPRLKWRGIRGLRYNEQGISAVEFALIAPLLITLYLGAIELSLLMEADRRVTQTSASLGDLTARLSTVTDSDMAEMFAAAKVLMEPYDANAAEMRLSSIVDKGDGNPKVAWSDAHNMSPYTKGQTVTLPAGIMPSPGSIIMAEVSYEYESSFGYIISTSKTISDKFYLRPRRVSEIARVTSSTSGTNPFGPTS</sequence>
<dbReference type="InterPro" id="IPR012495">
    <property type="entry name" value="TadE-like_dom"/>
</dbReference>
<feature type="domain" description="TadE-like" evidence="2">
    <location>
        <begin position="28"/>
        <end position="65"/>
    </location>
</feature>
<dbReference type="PATRIC" id="fig|1280949.3.peg.426"/>
<gene>
    <name evidence="3" type="ORF">HAD_02080</name>
</gene>
<evidence type="ECO:0000256" key="1">
    <source>
        <dbReference type="SAM" id="Phobius"/>
    </source>
</evidence>
<evidence type="ECO:0000313" key="4">
    <source>
        <dbReference type="Proteomes" id="UP000027446"/>
    </source>
</evidence>
<feature type="transmembrane region" description="Helical" evidence="1">
    <location>
        <begin position="34"/>
        <end position="55"/>
    </location>
</feature>
<accession>A0A069E3L5</accession>
<keyword evidence="1" id="KW-0472">Membrane</keyword>
<dbReference type="eggNOG" id="COG4961">
    <property type="taxonomic scope" value="Bacteria"/>
</dbReference>
<organism evidence="3 4">
    <name type="scientific">Hyphomonas adhaerens MHS-3</name>
    <dbReference type="NCBI Taxonomy" id="1280949"/>
    <lineage>
        <taxon>Bacteria</taxon>
        <taxon>Pseudomonadati</taxon>
        <taxon>Pseudomonadota</taxon>
        <taxon>Alphaproteobacteria</taxon>
        <taxon>Hyphomonadales</taxon>
        <taxon>Hyphomonadaceae</taxon>
        <taxon>Hyphomonas</taxon>
    </lineage>
</organism>
<evidence type="ECO:0000259" key="2">
    <source>
        <dbReference type="Pfam" id="PF07811"/>
    </source>
</evidence>
<name>A0A069E3L5_9PROT</name>
<keyword evidence="1" id="KW-1133">Transmembrane helix</keyword>
<keyword evidence="1" id="KW-0812">Transmembrane</keyword>
<evidence type="ECO:0000313" key="3">
    <source>
        <dbReference type="EMBL" id="KCZ84429.1"/>
    </source>
</evidence>
<reference evidence="3 4" key="1">
    <citation type="journal article" date="2014" name="Antonie Van Leeuwenhoek">
        <title>Hyphomonas beringensis sp. nov. and Hyphomonas chukchiensis sp. nov., isolated from surface seawater of the Bering Sea and Chukchi Sea.</title>
        <authorList>
            <person name="Li C."/>
            <person name="Lai Q."/>
            <person name="Li G."/>
            <person name="Dong C."/>
            <person name="Wang J."/>
            <person name="Liao Y."/>
            <person name="Shao Z."/>
        </authorList>
    </citation>
    <scope>NUCLEOTIDE SEQUENCE [LARGE SCALE GENOMIC DNA]</scope>
    <source>
        <strain evidence="3 4">MHS-3</strain>
    </source>
</reference>
<proteinExistence type="predicted"/>
<dbReference type="EMBL" id="ARYH01000001">
    <property type="protein sequence ID" value="KCZ84429.1"/>
    <property type="molecule type" value="Genomic_DNA"/>
</dbReference>
<dbReference type="Proteomes" id="UP000027446">
    <property type="component" value="Unassembled WGS sequence"/>
</dbReference>